<dbReference type="Pfam" id="PF13202">
    <property type="entry name" value="EF-hand_5"/>
    <property type="match status" value="1"/>
</dbReference>
<dbReference type="InterPro" id="IPR002048">
    <property type="entry name" value="EF_hand_dom"/>
</dbReference>
<feature type="chain" id="PRO_5006390378" description="EF-hand domain-containing protein" evidence="1">
    <location>
        <begin position="21"/>
        <end position="131"/>
    </location>
</feature>
<dbReference type="Gene3D" id="1.10.238.10">
    <property type="entry name" value="EF-hand"/>
    <property type="match status" value="1"/>
</dbReference>
<dbReference type="Proteomes" id="UP000050836">
    <property type="component" value="Unassembled WGS sequence"/>
</dbReference>
<reference evidence="3 4" key="1">
    <citation type="submission" date="2015-10" db="EMBL/GenBank/DDBJ databases">
        <title>Genome sequencing and analysis of members of genus Stenotrophomonas.</title>
        <authorList>
            <person name="Patil P.P."/>
            <person name="Midha S."/>
            <person name="Patil P.B."/>
        </authorList>
    </citation>
    <scope>NUCLEOTIDE SEQUENCE [LARGE SCALE GENOMIC DNA]</scope>
    <source>
        <strain evidence="3 4">JCM 9942</strain>
    </source>
</reference>
<organism evidence="3 4">
    <name type="scientific">Stenotrophomonas pictorum JCM 9942</name>
    <dbReference type="NCBI Taxonomy" id="1236960"/>
    <lineage>
        <taxon>Bacteria</taxon>
        <taxon>Pseudomonadati</taxon>
        <taxon>Pseudomonadota</taxon>
        <taxon>Gammaproteobacteria</taxon>
        <taxon>Lysobacterales</taxon>
        <taxon>Lysobacteraceae</taxon>
        <taxon>Stenotrophomonas</taxon>
    </lineage>
</organism>
<name>A0A0R0A7K9_9GAMM</name>
<evidence type="ECO:0000256" key="1">
    <source>
        <dbReference type="SAM" id="SignalP"/>
    </source>
</evidence>
<evidence type="ECO:0000313" key="4">
    <source>
        <dbReference type="Proteomes" id="UP000050836"/>
    </source>
</evidence>
<gene>
    <name evidence="3" type="ORF">ARC78_11930</name>
</gene>
<keyword evidence="4" id="KW-1185">Reference proteome</keyword>
<keyword evidence="1" id="KW-0732">Signal</keyword>
<feature type="signal peptide" evidence="1">
    <location>
        <begin position="1"/>
        <end position="20"/>
    </location>
</feature>
<dbReference type="GO" id="GO:0005509">
    <property type="term" value="F:calcium ion binding"/>
    <property type="evidence" value="ECO:0007669"/>
    <property type="project" value="InterPro"/>
</dbReference>
<dbReference type="EMBL" id="LLXS01000029">
    <property type="protein sequence ID" value="KRG41083.1"/>
    <property type="molecule type" value="Genomic_DNA"/>
</dbReference>
<accession>A0A0R0A7K9</accession>
<evidence type="ECO:0000259" key="2">
    <source>
        <dbReference type="PROSITE" id="PS50222"/>
    </source>
</evidence>
<feature type="domain" description="EF-hand" evidence="2">
    <location>
        <begin position="75"/>
        <end position="110"/>
    </location>
</feature>
<sequence>MFRISCLLTLLLVPLCSAHAQNVARDPAITAPLRSDPPANVRRQSLASGEVTHQVQVRTTPDQAQVIVRSIQPDSVIGDYRIDFEALDTDGDGFISRAEAKAHATLDAEFNALDSSRSGRLDRAQLAGWLR</sequence>
<dbReference type="SUPFAM" id="SSF47473">
    <property type="entry name" value="EF-hand"/>
    <property type="match status" value="1"/>
</dbReference>
<dbReference type="RefSeq" id="WP_057506251.1">
    <property type="nucleotide sequence ID" value="NZ_LLXS01000029.1"/>
</dbReference>
<proteinExistence type="predicted"/>
<evidence type="ECO:0000313" key="3">
    <source>
        <dbReference type="EMBL" id="KRG41083.1"/>
    </source>
</evidence>
<protein>
    <recommendedName>
        <fullName evidence="2">EF-hand domain-containing protein</fullName>
    </recommendedName>
</protein>
<dbReference type="PROSITE" id="PS50222">
    <property type="entry name" value="EF_HAND_2"/>
    <property type="match status" value="1"/>
</dbReference>
<dbReference type="AlphaFoldDB" id="A0A0R0A7K9"/>
<comment type="caution">
    <text evidence="3">The sequence shown here is derived from an EMBL/GenBank/DDBJ whole genome shotgun (WGS) entry which is preliminary data.</text>
</comment>
<dbReference type="InterPro" id="IPR011992">
    <property type="entry name" value="EF-hand-dom_pair"/>
</dbReference>